<reference evidence="1" key="1">
    <citation type="submission" date="2020-03" db="EMBL/GenBank/DDBJ databases">
        <title>Solimonas marina sp. nov., isolated from deep seawater of the Pacific Ocean.</title>
        <authorList>
            <person name="Liu X."/>
            <person name="Lai Q."/>
            <person name="Sun F."/>
            <person name="Gai Y."/>
            <person name="Li G."/>
            <person name="Shao Z."/>
        </authorList>
    </citation>
    <scope>NUCLEOTIDE SEQUENCE</scope>
    <source>
        <strain evidence="1">C16B3</strain>
    </source>
</reference>
<dbReference type="Proteomes" id="UP000653472">
    <property type="component" value="Unassembled WGS sequence"/>
</dbReference>
<keyword evidence="2" id="KW-1185">Reference proteome</keyword>
<dbReference type="EMBL" id="JAAVXB010000007">
    <property type="protein sequence ID" value="NKF23303.1"/>
    <property type="molecule type" value="Genomic_DNA"/>
</dbReference>
<proteinExistence type="predicted"/>
<comment type="caution">
    <text evidence="1">The sequence shown here is derived from an EMBL/GenBank/DDBJ whole genome shotgun (WGS) entry which is preliminary data.</text>
</comment>
<accession>A0A970B6Y3</accession>
<evidence type="ECO:0000313" key="2">
    <source>
        <dbReference type="Proteomes" id="UP000653472"/>
    </source>
</evidence>
<gene>
    <name evidence="1" type="ORF">G7Y82_13360</name>
</gene>
<organism evidence="1 2">
    <name type="scientific">Solimonas marina</name>
    <dbReference type="NCBI Taxonomy" id="2714601"/>
    <lineage>
        <taxon>Bacteria</taxon>
        <taxon>Pseudomonadati</taxon>
        <taxon>Pseudomonadota</taxon>
        <taxon>Gammaproteobacteria</taxon>
        <taxon>Nevskiales</taxon>
        <taxon>Nevskiaceae</taxon>
        <taxon>Solimonas</taxon>
    </lineage>
</organism>
<protein>
    <submittedName>
        <fullName evidence="1">Uncharacterized protein</fullName>
    </submittedName>
</protein>
<name>A0A970B6Y3_9GAMM</name>
<evidence type="ECO:0000313" key="1">
    <source>
        <dbReference type="EMBL" id="NKF23303.1"/>
    </source>
</evidence>
<sequence>MARPLDARVAAFAAALAQRSTATQAILFYGSALRDADLDGLLDFYVVADPLSGWHDSQAAALANAVLPVSVSYVEMTIDDRRLRAKIAVLSPAQLRRGMREGAIDTTMWARFSQPAACAWARDAATRERVVADLSQAVVTAARWAALLGPASGAAGDYWQALYQHTYAVELRVERGGTRAKSLLAFDGARYARLLPLAWQAGAVAYSEAAGLYQPTLDAALRRAAQRAWWLRRAAGKPLNLARLAKAAFTFDNGADYLAWKIERHSGYKLELSDWQRRHPVLAAPKVLWRLWRRGVLR</sequence>
<dbReference type="AlphaFoldDB" id="A0A970B6Y3"/>